<sequence>MSAEEEIEVPPMLGEGDPPEQVEEVQDENLDETMEENPEDAKENEDEDEDEDSDDDVVVTIGDIKPNVPTTKRGFQVQKLDPNVTPTVNGKNIFDVNPNEFDEKPWLKSGANIADYFNFGFTEETWNEYAEKQRLLRLEYPTQAEVNKIIMDELKDRHGNKELHIPVVMPVYNTGGRNLVTVQNLDKPPVKIGFDNPPPQQQQNQPIMRTVLTQSTTGTAPQNIGTINLTGTGSSQSSAQPEKIVVDLTKPPPNFNLPPPGQDGDKNESGPPGTFNPNVPPPGVRMPSNMGNFNRPPMNMFNRPPMGNFYNPMGMMGGPGMGQHGRMPLLRNPSNQNGHDEAPPGVGSNRQSVDAPPGLDNFGSYSSGRDRERDRGRDRDRRRDSEGSDEDRRRRRRELKIGFDNPPPQQQQNQPIMRTVLTQSTTGTAPQNIGTINLTGTGSSQSSAQPEKIVVDLTKPPPNFNLPPPGQDGDKSESGPPGTFNMNVPPPGVRMPSNMGNFNRPPMNMFNRPPMGNFYNPMGMMGGPGMGQHGRMPLLRNPSNQNGHDEAPPGVGSNRQSVDAPPGLDNFGSYSSGRDRERDRGRDRDRRRDSEGSDEDRRRRRRDRDRVGDDRRDRSDRGRERERDRDRDSSRKRRDSPERSSSRRDRDERKRSRDRDERESDRKRRREDKDDRDRHRRRERSPSKTSKNTEDHAGDDRPPGV</sequence>
<proteinExistence type="predicted"/>
<accession>A0AC34RKU4</accession>
<name>A0AC34RKU4_9BILA</name>
<dbReference type="Proteomes" id="UP000887576">
    <property type="component" value="Unplaced"/>
</dbReference>
<evidence type="ECO:0000313" key="2">
    <source>
        <dbReference type="WBParaSite" id="JU765_v2.g7893.t1"/>
    </source>
</evidence>
<reference evidence="2" key="1">
    <citation type="submission" date="2022-11" db="UniProtKB">
        <authorList>
            <consortium name="WormBaseParasite"/>
        </authorList>
    </citation>
    <scope>IDENTIFICATION</scope>
</reference>
<organism evidence="1 2">
    <name type="scientific">Panagrolaimus sp. JU765</name>
    <dbReference type="NCBI Taxonomy" id="591449"/>
    <lineage>
        <taxon>Eukaryota</taxon>
        <taxon>Metazoa</taxon>
        <taxon>Ecdysozoa</taxon>
        <taxon>Nematoda</taxon>
        <taxon>Chromadorea</taxon>
        <taxon>Rhabditida</taxon>
        <taxon>Tylenchina</taxon>
        <taxon>Panagrolaimomorpha</taxon>
        <taxon>Panagrolaimoidea</taxon>
        <taxon>Panagrolaimidae</taxon>
        <taxon>Panagrolaimus</taxon>
    </lineage>
</organism>
<protein>
    <submittedName>
        <fullName evidence="2">Pre-mRNA 3'-end-processing factor FIP1</fullName>
    </submittedName>
</protein>
<evidence type="ECO:0000313" key="1">
    <source>
        <dbReference type="Proteomes" id="UP000887576"/>
    </source>
</evidence>
<dbReference type="WBParaSite" id="JU765_v2.g7893.t1">
    <property type="protein sequence ID" value="JU765_v2.g7893.t1"/>
    <property type="gene ID" value="JU765_v2.g7893"/>
</dbReference>